<sequence>MIRRAFTLVNVTALTLSITGVLYIGNAHAAAFQLKENSAKALGRSFAGAASAQDDAAIIVNNPAGMRQLDGRQFQADLSTVRFSAEYRGSPGIYRNGNPIGGGNGGDAGMVALLPDSYFHMPFGDNNNVHLGATLNAPFGFSTKYDRNWTGRYHGIYSKLQAIDLGIAVSYDVNPYVSFGGAVFAERLNVDLSNAIDFGSILNARRIPSFSPGSADGYSHIEGHDTSMGFTLGGLFSPDEKTHIGFSYRSEVEHNANNGNAHFTVPENAAAVLAVAAPGTFINTKIKSTIRLPASATTSFTHAIDDRWSIMAEVTRTAWSKLDKITIHFASSQPNNVLNFSYQDTTFVALGTEYRFNDMLTLRGGLAYDQTPTTAEYRSVRVPDNSRTWISFGMTWKPSKQTDYNIGYAHLFIGHPTITQISATGSTLAGAYNINADLLATSINYKF</sequence>
<keyword evidence="7" id="KW-0998">Cell outer membrane</keyword>
<evidence type="ECO:0000313" key="9">
    <source>
        <dbReference type="Proteomes" id="UP000027215"/>
    </source>
</evidence>
<dbReference type="InterPro" id="IPR005017">
    <property type="entry name" value="OMPP1/FadL/TodX"/>
</dbReference>
<dbReference type="Pfam" id="PF03349">
    <property type="entry name" value="Toluene_X"/>
    <property type="match status" value="1"/>
</dbReference>
<organism evidence="8 9">
    <name type="scientific">Xylella fastidiosa subsp. sandyi Ann-1</name>
    <dbReference type="NCBI Taxonomy" id="155920"/>
    <lineage>
        <taxon>Bacteria</taxon>
        <taxon>Pseudomonadati</taxon>
        <taxon>Pseudomonadota</taxon>
        <taxon>Gammaproteobacteria</taxon>
        <taxon>Lysobacterales</taxon>
        <taxon>Lysobacteraceae</taxon>
        <taxon>Xylella</taxon>
    </lineage>
</organism>
<evidence type="ECO:0000313" key="8">
    <source>
        <dbReference type="EMBL" id="AIC11023.1"/>
    </source>
</evidence>
<proteinExistence type="inferred from homology"/>
<dbReference type="KEGG" id="xfs:D934_02745"/>
<dbReference type="GO" id="GO:0009279">
    <property type="term" value="C:cell outer membrane"/>
    <property type="evidence" value="ECO:0007669"/>
    <property type="project" value="UniProtKB-SubCell"/>
</dbReference>
<evidence type="ECO:0000256" key="3">
    <source>
        <dbReference type="ARBA" id="ARBA00022452"/>
    </source>
</evidence>
<dbReference type="AlphaFoldDB" id="A0A060H631"/>
<comment type="subcellular location">
    <subcellularLocation>
        <location evidence="1">Cell outer membrane</location>
        <topology evidence="1">Multi-pass membrane protein</topology>
    </subcellularLocation>
</comment>
<dbReference type="PANTHER" id="PTHR35093:SF3">
    <property type="entry name" value="LONG-CHAIN FATTY ACID TRANSPORT PROTEIN"/>
    <property type="match status" value="1"/>
</dbReference>
<protein>
    <submittedName>
        <fullName evidence="8">Membrane protein</fullName>
    </submittedName>
</protein>
<keyword evidence="5" id="KW-0732">Signal</keyword>
<keyword evidence="4" id="KW-0812">Transmembrane</keyword>
<dbReference type="Gene3D" id="2.40.160.60">
    <property type="entry name" value="Outer membrane protein transport protein (OMPP1/FadL/TodX)"/>
    <property type="match status" value="1"/>
</dbReference>
<evidence type="ECO:0000256" key="5">
    <source>
        <dbReference type="ARBA" id="ARBA00022729"/>
    </source>
</evidence>
<dbReference type="HOGENOM" id="CLU_035981_0_1_6"/>
<keyword evidence="6" id="KW-0472">Membrane</keyword>
<evidence type="ECO:0000256" key="6">
    <source>
        <dbReference type="ARBA" id="ARBA00023136"/>
    </source>
</evidence>
<evidence type="ECO:0000256" key="2">
    <source>
        <dbReference type="ARBA" id="ARBA00008163"/>
    </source>
</evidence>
<name>A0A060H631_XYLFS</name>
<dbReference type="SUPFAM" id="SSF56935">
    <property type="entry name" value="Porins"/>
    <property type="match status" value="1"/>
</dbReference>
<evidence type="ECO:0000256" key="4">
    <source>
        <dbReference type="ARBA" id="ARBA00022692"/>
    </source>
</evidence>
<reference evidence="8 9" key="1">
    <citation type="submission" date="2013-08" db="EMBL/GenBank/DDBJ databases">
        <authorList>
            <person name="Stouthamer R."/>
            <person name="Nunney L."/>
        </authorList>
    </citation>
    <scope>NUCLEOTIDE SEQUENCE [LARGE SCALE GENOMIC DNA]</scope>
    <source>
        <strain evidence="9">ann-1</strain>
    </source>
</reference>
<comment type="similarity">
    <text evidence="2">Belongs to the OmpP1/FadL family.</text>
</comment>
<dbReference type="EMBL" id="CP006696">
    <property type="protein sequence ID" value="AIC11023.1"/>
    <property type="molecule type" value="Genomic_DNA"/>
</dbReference>
<dbReference type="GO" id="GO:0015483">
    <property type="term" value="F:long-chain fatty acid transporting porin activity"/>
    <property type="evidence" value="ECO:0007669"/>
    <property type="project" value="TreeGrafter"/>
</dbReference>
<gene>
    <name evidence="8" type="ORF">D934_02745</name>
</gene>
<evidence type="ECO:0000256" key="1">
    <source>
        <dbReference type="ARBA" id="ARBA00004571"/>
    </source>
</evidence>
<dbReference type="Proteomes" id="UP000027215">
    <property type="component" value="Chromosome"/>
</dbReference>
<keyword evidence="3" id="KW-1134">Transmembrane beta strand</keyword>
<accession>A0A060H631</accession>
<evidence type="ECO:0000256" key="7">
    <source>
        <dbReference type="ARBA" id="ARBA00023237"/>
    </source>
</evidence>
<dbReference type="PATRIC" id="fig|155920.8.peg.670"/>
<dbReference type="PANTHER" id="PTHR35093">
    <property type="entry name" value="OUTER MEMBRANE PROTEIN NMB0088-RELATED"/>
    <property type="match status" value="1"/>
</dbReference>